<dbReference type="PANTHER" id="PTHR10151">
    <property type="entry name" value="ECTONUCLEOTIDE PYROPHOSPHATASE/PHOSPHODIESTERASE"/>
    <property type="match status" value="1"/>
</dbReference>
<dbReference type="PROSITE" id="PS51257">
    <property type="entry name" value="PROKAR_LIPOPROTEIN"/>
    <property type="match status" value="1"/>
</dbReference>
<dbReference type="RefSeq" id="WP_114706398.1">
    <property type="nucleotide sequence ID" value="NZ_QDKL01000002.1"/>
</dbReference>
<evidence type="ECO:0000313" key="1">
    <source>
        <dbReference type="EMBL" id="RZF21331.1"/>
    </source>
</evidence>
<dbReference type="Proteomes" id="UP000443582">
    <property type="component" value="Unassembled WGS sequence"/>
</dbReference>
<dbReference type="InterPro" id="IPR002591">
    <property type="entry name" value="Phosphodiest/P_Trfase"/>
</dbReference>
<dbReference type="SUPFAM" id="SSF53649">
    <property type="entry name" value="Alkaline phosphatase-like"/>
    <property type="match status" value="1"/>
</dbReference>
<dbReference type="CDD" id="cd16018">
    <property type="entry name" value="Enpp"/>
    <property type="match status" value="1"/>
</dbReference>
<organism evidence="1 2">
    <name type="scientific">Halobacteriovorax vibrionivorans</name>
    <dbReference type="NCBI Taxonomy" id="2152716"/>
    <lineage>
        <taxon>Bacteria</taxon>
        <taxon>Pseudomonadati</taxon>
        <taxon>Bdellovibrionota</taxon>
        <taxon>Bacteriovoracia</taxon>
        <taxon>Bacteriovoracales</taxon>
        <taxon>Halobacteriovoraceae</taxon>
        <taxon>Halobacteriovorax</taxon>
    </lineage>
</organism>
<dbReference type="Gene3D" id="3.40.720.10">
    <property type="entry name" value="Alkaline Phosphatase, subunit A"/>
    <property type="match status" value="1"/>
</dbReference>
<evidence type="ECO:0000313" key="2">
    <source>
        <dbReference type="Proteomes" id="UP000443582"/>
    </source>
</evidence>
<name>A0ABY0IHJ4_9BACT</name>
<dbReference type="Pfam" id="PF01663">
    <property type="entry name" value="Phosphodiest"/>
    <property type="match status" value="1"/>
</dbReference>
<keyword evidence="2" id="KW-1185">Reference proteome</keyword>
<dbReference type="InterPro" id="IPR017850">
    <property type="entry name" value="Alkaline_phosphatase_core_sf"/>
</dbReference>
<reference evidence="2" key="1">
    <citation type="journal article" date="2019" name="Int. J. Syst. Evol. Microbiol.">
        <title>Halobacteriovorax valvorus sp. nov., a novel prokaryotic predator isolated from coastal seawater of China.</title>
        <authorList>
            <person name="Chen M.-X."/>
        </authorList>
    </citation>
    <scope>NUCLEOTIDE SEQUENCE [LARGE SCALE GENOMIC DNA]</scope>
    <source>
        <strain evidence="2">BL9</strain>
    </source>
</reference>
<dbReference type="EMBL" id="QDKL01000002">
    <property type="protein sequence ID" value="RZF21331.1"/>
    <property type="molecule type" value="Genomic_DNA"/>
</dbReference>
<comment type="caution">
    <text evidence="1">The sequence shown here is derived from an EMBL/GenBank/DDBJ whole genome shotgun (WGS) entry which is preliminary data.</text>
</comment>
<accession>A0ABY0IHJ4</accession>
<protein>
    <submittedName>
        <fullName evidence="1">Alkaline phosphatase family protein</fullName>
    </submittedName>
</protein>
<gene>
    <name evidence="1" type="ORF">DAY19_06500</name>
</gene>
<proteinExistence type="predicted"/>
<sequence length="424" mass="48780">MLRIILPILVLLISCTKNDSEFKNSYHIEEKNPNAASVEELQNINPVLLISLDGYRHDYTKKYSPKFISQFAKSGTQLKSLVPAYPTKTFPNHLSIATGRYPMNHGIVANHFYAPDLNQSYSLRDRKAVKNSDFYLATPIWSAVEEQGLRSATLFWPGSEAEISGQRPSYWYDYIHTMPHEARTKQIIEWLKLPQKERPYFITLYFPDVDSAGHHYGTNSKEVKEAILKVDKTLESFIATARKIVPNLNIIIVSDHGMKDVDENKKELILKNEELLSMKEDYRIYGSGPIVQFYLKENKRNISQDISSINKLAQNFKCFDKDSTPEKLHFRSSPRVGNFACIAQDGYWIAATEFKMPKASHGWDQYSDMDMHGIFYASGPDFKESYLGESKENIHIFPLILRILGLENQYTIDGNLEKIKEVLK</sequence>
<dbReference type="Gene3D" id="3.30.1360.180">
    <property type="match status" value="1"/>
</dbReference>
<dbReference type="PANTHER" id="PTHR10151:SF120">
    <property type="entry name" value="BIS(5'-ADENOSYL)-TRIPHOSPHATASE"/>
    <property type="match status" value="1"/>
</dbReference>